<dbReference type="EMBL" id="JAQQXS010000004">
    <property type="protein sequence ID" value="MDC8784651.1"/>
    <property type="molecule type" value="Genomic_DNA"/>
</dbReference>
<name>A0ABT5KP72_9BURK</name>
<keyword evidence="3" id="KW-1185">Reference proteome</keyword>
<dbReference type="InterPro" id="IPR010727">
    <property type="entry name" value="DUF1302"/>
</dbReference>
<evidence type="ECO:0000313" key="2">
    <source>
        <dbReference type="EMBL" id="MDC8784651.1"/>
    </source>
</evidence>
<evidence type="ECO:0000313" key="3">
    <source>
        <dbReference type="Proteomes" id="UP001219862"/>
    </source>
</evidence>
<comment type="caution">
    <text evidence="2">The sequence shown here is derived from an EMBL/GenBank/DDBJ whole genome shotgun (WGS) entry which is preliminary data.</text>
</comment>
<gene>
    <name evidence="2" type="ORF">PRZ01_05555</name>
</gene>
<dbReference type="RefSeq" id="WP_273595771.1">
    <property type="nucleotide sequence ID" value="NZ_JAQQXS010000004.1"/>
</dbReference>
<feature type="signal peptide" evidence="1">
    <location>
        <begin position="1"/>
        <end position="29"/>
    </location>
</feature>
<feature type="chain" id="PRO_5045289065" evidence="1">
    <location>
        <begin position="30"/>
        <end position="555"/>
    </location>
</feature>
<reference evidence="2 3" key="1">
    <citation type="submission" date="2022-10" db="EMBL/GenBank/DDBJ databases">
        <title>paucibacter sp. hw8 Genome sequencing.</title>
        <authorList>
            <person name="Park S."/>
        </authorList>
    </citation>
    <scope>NUCLEOTIDE SEQUENCE [LARGE SCALE GENOMIC DNA]</scope>
    <source>
        <strain evidence="3">hw8</strain>
    </source>
</reference>
<protein>
    <submittedName>
        <fullName evidence="2">DUF1302 domain-containing protein</fullName>
    </submittedName>
</protein>
<dbReference type="Pfam" id="PF06980">
    <property type="entry name" value="DUF1302"/>
    <property type="match status" value="1"/>
</dbReference>
<sequence length="555" mass="60149">MKTRHSFRDIPRLACIPMAAAMTMAPALAMDFDTGHPDFKLRWDNTVKYSAALRLNSRSEGLSTTAFGPTGIVGPNNINQDDGDNNFDKGWVSSRLDLLSELDASYQNFGFRVSGAAWYDSVYNRSNDNTSRTANHTPANEFTEATRKVMGRKAEFLDAFVFGNFTVGDRTGTVRLGRHTVLWGESLFFGANGIAGGMAPLDLVKLLSVPNAQFKEIARPTGKLSTQLQLTDSVSLGAYLGYEWEKTRMMPVGAYLSGSDALGDGAERINAGSTGVFNFAGDIRPRNSGQGGVQLRWRADAVETDFGFYAIRYHATTPSNIYTTLTGLPPALSASSYQWAYAEGIQAYGVSFSKAVGEWGLAGEASYRRNAPLSSAGQSILSTIHVNTGLDNQDNPGYAVGDTAHLNFSWIASFGPSFIAREASFVGEIAWNERVRVTKNEGMLNPNATRSATATRMTFSPTYRQALPGWDLTPTVGVGYGWGRSSAVGNGFSPDNGGDVNVGLAGAYLANWYLNFNVVHYLGKEGSTLDNNSNAQFLQALKDRDFVSISLRTTF</sequence>
<dbReference type="Proteomes" id="UP001219862">
    <property type="component" value="Unassembled WGS sequence"/>
</dbReference>
<evidence type="ECO:0000256" key="1">
    <source>
        <dbReference type="SAM" id="SignalP"/>
    </source>
</evidence>
<accession>A0ABT5KP72</accession>
<organism evidence="2 3">
    <name type="scientific">Roseateles koreensis</name>
    <dbReference type="NCBI Taxonomy" id="2987526"/>
    <lineage>
        <taxon>Bacteria</taxon>
        <taxon>Pseudomonadati</taxon>
        <taxon>Pseudomonadota</taxon>
        <taxon>Betaproteobacteria</taxon>
        <taxon>Burkholderiales</taxon>
        <taxon>Sphaerotilaceae</taxon>
        <taxon>Roseateles</taxon>
    </lineage>
</organism>
<proteinExistence type="predicted"/>
<keyword evidence="1" id="KW-0732">Signal</keyword>